<accession>A0A976MBD0</accession>
<evidence type="ECO:0000313" key="1">
    <source>
        <dbReference type="EMBL" id="UKK01138.2"/>
    </source>
</evidence>
<evidence type="ECO:0000313" key="2">
    <source>
        <dbReference type="Proteomes" id="UP000244811"/>
    </source>
</evidence>
<organism evidence="1 2">
    <name type="scientific">Theileria orientalis</name>
    <dbReference type="NCBI Taxonomy" id="68886"/>
    <lineage>
        <taxon>Eukaryota</taxon>
        <taxon>Sar</taxon>
        <taxon>Alveolata</taxon>
        <taxon>Apicomplexa</taxon>
        <taxon>Aconoidasida</taxon>
        <taxon>Piroplasmida</taxon>
        <taxon>Theileriidae</taxon>
        <taxon>Theileria</taxon>
    </lineage>
</organism>
<proteinExistence type="predicted"/>
<protein>
    <submittedName>
        <fullName evidence="1">Uncharacterized protein</fullName>
    </submittedName>
</protein>
<gene>
    <name evidence="1" type="ORF">MACK_001951</name>
</gene>
<dbReference type="AlphaFoldDB" id="A0A976MBD0"/>
<name>A0A976MBD0_THEOR</name>
<dbReference type="EMBL" id="CP056070">
    <property type="protein sequence ID" value="UKK01138.2"/>
    <property type="molecule type" value="Genomic_DNA"/>
</dbReference>
<dbReference type="Proteomes" id="UP000244811">
    <property type="component" value="Chromosome 3"/>
</dbReference>
<reference evidence="1" key="1">
    <citation type="submission" date="2022-07" db="EMBL/GenBank/DDBJ databases">
        <title>Evaluation of T. orientalis genome assembly methods using nanopore sequencing and analysis of variation between genomes.</title>
        <authorList>
            <person name="Yam J."/>
            <person name="Micallef M.L."/>
            <person name="Liu M."/>
            <person name="Djordjevic S.P."/>
            <person name="Bogema D.R."/>
            <person name="Jenkins C."/>
        </authorList>
    </citation>
    <scope>NUCLEOTIDE SEQUENCE</scope>
    <source>
        <strain evidence="1">Goon Nure</strain>
    </source>
</reference>
<sequence length="248" mass="28460">MTTVGYINGRRTWLAIKIKCIILISIIRHSLCTELTLPLSWCDMSQMTVSNTVITTYSQEGQQRLCRMYKYESVSGLITKVSYKQVLLYSNSIPLMSHSSRVVYEMIGDDFEVVVITMGNGTGLIEGAYYIKDNKVYDVWSLDAVINDELRYFHTPLREIVREVIYSKLPDMRYMHSFGTEPVHTGELIIAEKPPLNNLPNITIDSLVCIVMNRVLVGQVTEPENEETEEVVEHNEPLPLDYSLRKRN</sequence>